<comment type="caution">
    <text evidence="2">The sequence shown here is derived from an EMBL/GenBank/DDBJ whole genome shotgun (WGS) entry which is preliminary data.</text>
</comment>
<dbReference type="OrthoDB" id="2194144at2"/>
<dbReference type="STRING" id="112904.BH747_01185"/>
<organism evidence="2 3">
    <name type="scientific">Enterococcus villorum</name>
    <dbReference type="NCBI Taxonomy" id="112904"/>
    <lineage>
        <taxon>Bacteria</taxon>
        <taxon>Bacillati</taxon>
        <taxon>Bacillota</taxon>
        <taxon>Bacilli</taxon>
        <taxon>Lactobacillales</taxon>
        <taxon>Enterococcaceae</taxon>
        <taxon>Enterococcus</taxon>
    </lineage>
</organism>
<reference evidence="2 3" key="1">
    <citation type="journal article" date="2017" name="BMC Microbiol.">
        <title>Comparative genomics of Enterococcus spp. isolated from bovine feces.</title>
        <authorList>
            <person name="Beukers A.G."/>
            <person name="Zaheer R."/>
            <person name="Goji N."/>
            <person name="Amoako K.K."/>
            <person name="Chaves A.V."/>
            <person name="Ward M.P."/>
            <person name="McAllister T.A."/>
        </authorList>
    </citation>
    <scope>NUCLEOTIDE SEQUENCE [LARGE SCALE GENOMIC DNA]</scope>
    <source>
        <strain evidence="2 3">F1129D 143</strain>
    </source>
</reference>
<name>A0A1V8YGN3_9ENTE</name>
<dbReference type="AlphaFoldDB" id="A0A1V8YGN3"/>
<dbReference type="Proteomes" id="UP000192477">
    <property type="component" value="Unassembled WGS sequence"/>
</dbReference>
<dbReference type="Pfam" id="PF05043">
    <property type="entry name" value="Mga"/>
    <property type="match status" value="1"/>
</dbReference>
<evidence type="ECO:0000259" key="1">
    <source>
        <dbReference type="Pfam" id="PF05043"/>
    </source>
</evidence>
<sequence>MQTQEAVKKYLLKKKSVTKLDIFLFLSEHQFFITTHYLADYFSMSDSNFLLYIQELEQDFTALGLKEISLIKQKKFIQLDLGKIDIAKCYYELFGKYCLESTNFQILTALLKPSSTSMVSISQITNYSPSYLYSKMKSVNRFLALYGIAFKFSSKGRQIISGTEVQIQYCFLDVYWNIFSTTSFPYTKDTDQSMNYELTAYFKKSLLAALSGGMKEKLFLLLKICRENFPVTSLKTVQKELKEHKYIEYLIRPEFDLLHRHLPLCPEQRMLINILARLAISKLESDELSFHHYQTLLEENVPYIVYSKKLVEAFSETFHLSIPNNYQKIYALNFARNKLFSTFLNHDQPNTPLPTFTLYEGKENFATLQRKIETFYLQFRQENWEDFPKVLARENVQWIVEDLLHLYDRFKPQHSIIIGINYTKDFYVSKDLLVKIEQIFSSESVTIQKNYMDECDIVVSDCPLEHLPSHIKKIYLLDNYVTPQDWKNVITKIAGYIFELKQENDYTSSSLFFNER</sequence>
<dbReference type="InterPro" id="IPR007737">
    <property type="entry name" value="Mga_HTH"/>
</dbReference>
<gene>
    <name evidence="2" type="ORF">BH747_01185</name>
</gene>
<feature type="domain" description="Mga helix-turn-helix" evidence="1">
    <location>
        <begin position="96"/>
        <end position="175"/>
    </location>
</feature>
<protein>
    <submittedName>
        <fullName evidence="2">M protein trans-acting positive regulator</fullName>
    </submittedName>
</protein>
<proteinExistence type="predicted"/>
<evidence type="ECO:0000313" key="3">
    <source>
        <dbReference type="Proteomes" id="UP000192477"/>
    </source>
</evidence>
<accession>A0A1V8YGN3</accession>
<dbReference type="EMBL" id="MJEA01000001">
    <property type="protein sequence ID" value="OQO71476.1"/>
    <property type="molecule type" value="Genomic_DNA"/>
</dbReference>
<dbReference type="RefSeq" id="WP_081181631.1">
    <property type="nucleotide sequence ID" value="NZ_MJEA01000001.1"/>
</dbReference>
<evidence type="ECO:0000313" key="2">
    <source>
        <dbReference type="EMBL" id="OQO71476.1"/>
    </source>
</evidence>